<comment type="similarity">
    <text evidence="2 7">Belongs to the group II decarboxylase family.</text>
</comment>
<dbReference type="Gene3D" id="3.40.640.10">
    <property type="entry name" value="Type I PLP-dependent aspartate aminotransferase-like (Major domain)"/>
    <property type="match status" value="1"/>
</dbReference>
<accession>A0A7W3QR93</accession>
<dbReference type="InterPro" id="IPR002129">
    <property type="entry name" value="PyrdxlP-dep_de-COase"/>
</dbReference>
<keyword evidence="5 7" id="KW-0456">Lyase</keyword>
<dbReference type="Pfam" id="PF00282">
    <property type="entry name" value="Pyridoxal_deC"/>
    <property type="match status" value="1"/>
</dbReference>
<keyword evidence="9" id="KW-1185">Reference proteome</keyword>
<dbReference type="InterPro" id="IPR015421">
    <property type="entry name" value="PyrdxlP-dep_Trfase_major"/>
</dbReference>
<dbReference type="InterPro" id="IPR015424">
    <property type="entry name" value="PyrdxlP-dep_Trfase"/>
</dbReference>
<evidence type="ECO:0000256" key="2">
    <source>
        <dbReference type="ARBA" id="ARBA00009533"/>
    </source>
</evidence>
<gene>
    <name evidence="8" type="ORF">HNR61_008123</name>
</gene>
<dbReference type="GO" id="GO:0005737">
    <property type="term" value="C:cytoplasm"/>
    <property type="evidence" value="ECO:0007669"/>
    <property type="project" value="TreeGrafter"/>
</dbReference>
<dbReference type="AlphaFoldDB" id="A0A7W3QR93"/>
<dbReference type="InterPro" id="IPR015422">
    <property type="entry name" value="PyrdxlP-dep_Trfase_small"/>
</dbReference>
<dbReference type="EMBL" id="JACJIA010000015">
    <property type="protein sequence ID" value="MBA8956441.1"/>
    <property type="molecule type" value="Genomic_DNA"/>
</dbReference>
<organism evidence="8 9">
    <name type="scientific">Actinomadura namibiensis</name>
    <dbReference type="NCBI Taxonomy" id="182080"/>
    <lineage>
        <taxon>Bacteria</taxon>
        <taxon>Bacillati</taxon>
        <taxon>Actinomycetota</taxon>
        <taxon>Actinomycetes</taxon>
        <taxon>Streptosporangiales</taxon>
        <taxon>Thermomonosporaceae</taxon>
        <taxon>Actinomadura</taxon>
    </lineage>
</organism>
<evidence type="ECO:0000256" key="3">
    <source>
        <dbReference type="ARBA" id="ARBA00022793"/>
    </source>
</evidence>
<dbReference type="InterPro" id="IPR010977">
    <property type="entry name" value="Aromatic_deC"/>
</dbReference>
<keyword evidence="3" id="KW-0210">Decarboxylase</keyword>
<evidence type="ECO:0000313" key="8">
    <source>
        <dbReference type="EMBL" id="MBA8956441.1"/>
    </source>
</evidence>
<proteinExistence type="inferred from homology"/>
<evidence type="ECO:0000256" key="4">
    <source>
        <dbReference type="ARBA" id="ARBA00022898"/>
    </source>
</evidence>
<name>A0A7W3QR93_ACTNM</name>
<evidence type="ECO:0000256" key="1">
    <source>
        <dbReference type="ARBA" id="ARBA00001933"/>
    </source>
</evidence>
<keyword evidence="4 6" id="KW-0663">Pyridoxal phosphate</keyword>
<evidence type="ECO:0000256" key="7">
    <source>
        <dbReference type="RuleBase" id="RU000382"/>
    </source>
</evidence>
<dbReference type="GO" id="GO:0019752">
    <property type="term" value="P:carboxylic acid metabolic process"/>
    <property type="evidence" value="ECO:0007669"/>
    <property type="project" value="InterPro"/>
</dbReference>
<dbReference type="RefSeq" id="WP_182848348.1">
    <property type="nucleotide sequence ID" value="NZ_BAAALP010000048.1"/>
</dbReference>
<dbReference type="PRINTS" id="PR00800">
    <property type="entry name" value="YHDCRBOXLASE"/>
</dbReference>
<evidence type="ECO:0000256" key="6">
    <source>
        <dbReference type="PIRSR" id="PIRSR602129-50"/>
    </source>
</evidence>
<reference evidence="8 9" key="1">
    <citation type="submission" date="2020-08" db="EMBL/GenBank/DDBJ databases">
        <title>Genomic Encyclopedia of Type Strains, Phase IV (KMG-IV): sequencing the most valuable type-strain genomes for metagenomic binning, comparative biology and taxonomic classification.</title>
        <authorList>
            <person name="Goeker M."/>
        </authorList>
    </citation>
    <scope>NUCLEOTIDE SEQUENCE [LARGE SCALE GENOMIC DNA]</scope>
    <source>
        <strain evidence="8 9">DSM 44197</strain>
    </source>
</reference>
<dbReference type="PANTHER" id="PTHR11999:SF70">
    <property type="entry name" value="MIP05841P"/>
    <property type="match status" value="1"/>
</dbReference>
<dbReference type="GO" id="GO:0006520">
    <property type="term" value="P:amino acid metabolic process"/>
    <property type="evidence" value="ECO:0007669"/>
    <property type="project" value="InterPro"/>
</dbReference>
<evidence type="ECO:0000313" key="9">
    <source>
        <dbReference type="Proteomes" id="UP000572680"/>
    </source>
</evidence>
<sequence length="475" mass="51441">MTPEEFRRYGRQVVDWIADYHERIASMPVLSQVKPGDVQDALPARPPEEGEGFEGVLADLERIVLPGVTHWQHPSFFAYFPSNTSGPAILGDLLSSGLGVQGMLWATSPACTEMETRVADWMVDLLGLPAAFRGNGVIQDSASSACLVALLAAVQRTGGSAARDGIDRRHTLYVSSQTHSSLEKAARITGIGSANVRVVDVDPGTLAMDPAHLDALLTEDAAAGAVPVMVCATVGTTSTTAVDPVPAIGEVCRGHGVWLHVDAAYAGVAAVCPEFRWVNDGLAEHADSYSTNPHKWLLTNFDCTLLWLADRAPMIEALSILPEYLRNQATTSGDVIDYRDWQIPLGRRFRALKLWSVIRWYGAEGLRAHIRAGARLADALASWIAADPAFEVRDHHPFGLVCFRPRWAGLAPDEADAATLALMERLNASGDLYLTHTRVGGRVLLRLAVGGPATEERHVRAAWDRIREEAARPTA</sequence>
<dbReference type="Gene3D" id="1.20.1340.10">
    <property type="entry name" value="dopa decarboxylase, N-terminal domain"/>
    <property type="match status" value="1"/>
</dbReference>
<feature type="modified residue" description="N6-(pyridoxal phosphate)lysine" evidence="6">
    <location>
        <position position="295"/>
    </location>
</feature>
<dbReference type="Gene3D" id="3.90.1150.10">
    <property type="entry name" value="Aspartate Aminotransferase, domain 1"/>
    <property type="match status" value="1"/>
</dbReference>
<dbReference type="EC" id="4.1.1.28" evidence="8"/>
<dbReference type="GO" id="GO:0004058">
    <property type="term" value="F:aromatic-L-amino-acid decarboxylase activity"/>
    <property type="evidence" value="ECO:0007669"/>
    <property type="project" value="UniProtKB-EC"/>
</dbReference>
<comment type="caution">
    <text evidence="8">The sequence shown here is derived from an EMBL/GenBank/DDBJ whole genome shotgun (WGS) entry which is preliminary data.</text>
</comment>
<evidence type="ECO:0000256" key="5">
    <source>
        <dbReference type="ARBA" id="ARBA00023239"/>
    </source>
</evidence>
<protein>
    <submittedName>
        <fullName evidence="8">Aromatic-L-amino-acid decarboxylase</fullName>
        <ecNumber evidence="8">4.1.1.28</ecNumber>
    </submittedName>
</protein>
<dbReference type="Proteomes" id="UP000572680">
    <property type="component" value="Unassembled WGS sequence"/>
</dbReference>
<dbReference type="SUPFAM" id="SSF53383">
    <property type="entry name" value="PLP-dependent transferases"/>
    <property type="match status" value="1"/>
</dbReference>
<comment type="cofactor">
    <cofactor evidence="1 6 7">
        <name>pyridoxal 5'-phosphate</name>
        <dbReference type="ChEBI" id="CHEBI:597326"/>
    </cofactor>
</comment>
<dbReference type="PANTHER" id="PTHR11999">
    <property type="entry name" value="GROUP II PYRIDOXAL-5-PHOSPHATE DECARBOXYLASE"/>
    <property type="match status" value="1"/>
</dbReference>
<dbReference type="GO" id="GO:0030170">
    <property type="term" value="F:pyridoxal phosphate binding"/>
    <property type="evidence" value="ECO:0007669"/>
    <property type="project" value="InterPro"/>
</dbReference>